<dbReference type="SUPFAM" id="SSF110324">
    <property type="entry name" value="Ribosomal L27 protein-like"/>
    <property type="match status" value="1"/>
</dbReference>
<dbReference type="InterPro" id="IPR039771">
    <property type="entry name" value="Csl4"/>
</dbReference>
<sequence>MATLVLPGQPLSTPGTAAQLAPGPGTYTRGGQVYAALVGKLSREGGVRRPALHLMLEDIKVDRDARPQIVSVKGKEETQAIPEPNATVIGTVSRITRQAATISLLTVDGRPCRPDFTGIIRSQDVRQTAKDSVKVRDGFTDFLSTAANSLGVLFAVSSTTGEALEAVSWEEMREPSTGEVEPRKVAGPE</sequence>
<name>A0AAV5GAF3_9BASI</name>
<protein>
    <recommendedName>
        <fullName evidence="4">Exosome complex component N-terminal domain-containing protein</fullName>
    </recommendedName>
</protein>
<evidence type="ECO:0000313" key="5">
    <source>
        <dbReference type="EMBL" id="GJN89581.1"/>
    </source>
</evidence>
<dbReference type="GO" id="GO:0005737">
    <property type="term" value="C:cytoplasm"/>
    <property type="evidence" value="ECO:0007669"/>
    <property type="project" value="TreeGrafter"/>
</dbReference>
<evidence type="ECO:0000313" key="6">
    <source>
        <dbReference type="Proteomes" id="UP001342314"/>
    </source>
</evidence>
<reference evidence="5 6" key="1">
    <citation type="submission" date="2021-12" db="EMBL/GenBank/DDBJ databases">
        <title>High titer production of polyol ester of fatty acids by Rhodotorula paludigena BS15 towards product separation-free biomass refinery.</title>
        <authorList>
            <person name="Mano J."/>
            <person name="Ono H."/>
            <person name="Tanaka T."/>
            <person name="Naito K."/>
            <person name="Sushida H."/>
            <person name="Ike M."/>
            <person name="Tokuyasu K."/>
            <person name="Kitaoka M."/>
        </authorList>
    </citation>
    <scope>NUCLEOTIDE SEQUENCE [LARGE SCALE GENOMIC DNA]</scope>
    <source>
        <strain evidence="5 6">BS15</strain>
    </source>
</reference>
<dbReference type="SUPFAM" id="SSF50249">
    <property type="entry name" value="Nucleic acid-binding proteins"/>
    <property type="match status" value="1"/>
</dbReference>
<feature type="domain" description="Exosome complex component N-terminal" evidence="4">
    <location>
        <begin position="4"/>
        <end position="43"/>
    </location>
</feature>
<dbReference type="InterPro" id="IPR012340">
    <property type="entry name" value="NA-bd_OB-fold"/>
</dbReference>
<evidence type="ECO:0000256" key="3">
    <source>
        <dbReference type="SAM" id="MobiDB-lite"/>
    </source>
</evidence>
<dbReference type="GO" id="GO:0000176">
    <property type="term" value="C:nuclear exosome (RNase complex)"/>
    <property type="evidence" value="ECO:0007669"/>
    <property type="project" value="TreeGrafter"/>
</dbReference>
<dbReference type="InterPro" id="IPR025721">
    <property type="entry name" value="Exosome_cplx_N_dom"/>
</dbReference>
<dbReference type="GO" id="GO:0005730">
    <property type="term" value="C:nucleolus"/>
    <property type="evidence" value="ECO:0007669"/>
    <property type="project" value="UniProtKB-SubCell"/>
</dbReference>
<keyword evidence="2" id="KW-0271">Exosome</keyword>
<feature type="region of interest" description="Disordered" evidence="3">
    <location>
        <begin position="1"/>
        <end position="24"/>
    </location>
</feature>
<accession>A0AAV5GAF3</accession>
<comment type="caution">
    <text evidence="5">The sequence shown here is derived from an EMBL/GenBank/DDBJ whole genome shotgun (WGS) entry which is preliminary data.</text>
</comment>
<dbReference type="AlphaFoldDB" id="A0AAV5GAF3"/>
<dbReference type="GO" id="GO:0006396">
    <property type="term" value="P:RNA processing"/>
    <property type="evidence" value="ECO:0007669"/>
    <property type="project" value="InterPro"/>
</dbReference>
<dbReference type="Gene3D" id="2.40.50.100">
    <property type="match status" value="1"/>
</dbReference>
<dbReference type="Gene3D" id="2.40.50.140">
    <property type="entry name" value="Nucleic acid-binding proteins"/>
    <property type="match status" value="2"/>
</dbReference>
<dbReference type="PANTHER" id="PTHR12686">
    <property type="entry name" value="3'-5' EXORIBONUCLEASE CSL4-RELATED"/>
    <property type="match status" value="1"/>
</dbReference>
<dbReference type="Pfam" id="PF14382">
    <property type="entry name" value="ECR1_N"/>
    <property type="match status" value="1"/>
</dbReference>
<organism evidence="5 6">
    <name type="scientific">Rhodotorula paludigena</name>
    <dbReference type="NCBI Taxonomy" id="86838"/>
    <lineage>
        <taxon>Eukaryota</taxon>
        <taxon>Fungi</taxon>
        <taxon>Dikarya</taxon>
        <taxon>Basidiomycota</taxon>
        <taxon>Pucciniomycotina</taxon>
        <taxon>Microbotryomycetes</taxon>
        <taxon>Sporidiobolales</taxon>
        <taxon>Sporidiobolaceae</taxon>
        <taxon>Rhodotorula</taxon>
    </lineage>
</organism>
<comment type="subcellular location">
    <subcellularLocation>
        <location evidence="1">Nucleus</location>
        <location evidence="1">Nucleolus</location>
    </subcellularLocation>
</comment>
<evidence type="ECO:0000259" key="4">
    <source>
        <dbReference type="Pfam" id="PF14382"/>
    </source>
</evidence>
<proteinExistence type="predicted"/>
<evidence type="ECO:0000256" key="2">
    <source>
        <dbReference type="ARBA" id="ARBA00022835"/>
    </source>
</evidence>
<dbReference type="Proteomes" id="UP001342314">
    <property type="component" value="Unassembled WGS sequence"/>
</dbReference>
<keyword evidence="6" id="KW-1185">Reference proteome</keyword>
<dbReference type="PANTHER" id="PTHR12686:SF8">
    <property type="entry name" value="EXOSOME COMPLEX COMPONENT CSL4"/>
    <property type="match status" value="1"/>
</dbReference>
<dbReference type="EMBL" id="BQKY01000005">
    <property type="protein sequence ID" value="GJN89581.1"/>
    <property type="molecule type" value="Genomic_DNA"/>
</dbReference>
<evidence type="ECO:0000256" key="1">
    <source>
        <dbReference type="ARBA" id="ARBA00004604"/>
    </source>
</evidence>
<gene>
    <name evidence="5" type="ORF">Rhopal_002568-T1</name>
</gene>